<organism evidence="2 3">
    <name type="scientific">Siminovitchia acidinfaciens</name>
    <dbReference type="NCBI Taxonomy" id="2321395"/>
    <lineage>
        <taxon>Bacteria</taxon>
        <taxon>Bacillati</taxon>
        <taxon>Bacillota</taxon>
        <taxon>Bacilli</taxon>
        <taxon>Bacillales</taxon>
        <taxon>Bacillaceae</taxon>
        <taxon>Siminovitchia</taxon>
    </lineage>
</organism>
<accession>A0A429XVW1</accession>
<comment type="caution">
    <text evidence="2">The sequence shown here is derived from an EMBL/GenBank/DDBJ whole genome shotgun (WGS) entry which is preliminary data.</text>
</comment>
<keyword evidence="1" id="KW-0472">Membrane</keyword>
<keyword evidence="1" id="KW-1133">Transmembrane helix</keyword>
<dbReference type="AlphaFoldDB" id="A0A429XVW1"/>
<evidence type="ECO:0000313" key="2">
    <source>
        <dbReference type="EMBL" id="RST72489.1"/>
    </source>
</evidence>
<dbReference type="Proteomes" id="UP000287156">
    <property type="component" value="Unassembled WGS sequence"/>
</dbReference>
<keyword evidence="1" id="KW-0812">Transmembrane</keyword>
<sequence length="429" mass="48992">MENILGIITAIIVAIIITLFIFNKFNNKSKVSSDKQLDNGDSLPQLDNEDILQIELPWKIESFKSADLTLYRQPEPLTLTDNLKSHIGEVIKISPSAKDIVKSEKKVIVKFSEEVLEKIKSGELSIMKKKGSADQFRPIAIDNKNKINKHGWLEIKDIKKVNPAQLSNAVLGVMTVITAQEHLDKINKQLTVIDQKIDTLIRQYNNDKFGKIQGNIRYLKSILPSILNQDEKLQAYLIKIEDFSSTSYNEIESVLRELPFLINNASLIKEKAKFGLDKIVNEIKELTSSFEQKVLLGYGNLEVMSVCLKIINDLGNNSEVNINRLADIENYYKQLTEYSNQFENILKDKNLALDAIFRRNKTVNNKKEEIKKHLSYHYKTINNNMSAVNQHIVQLKSNDEDSIVGPVNLQIEYDAMDNIAAVYRLKQVN</sequence>
<gene>
    <name evidence="2" type="ORF">D4T97_015620</name>
</gene>
<dbReference type="OrthoDB" id="2942572at2"/>
<feature type="transmembrane region" description="Helical" evidence="1">
    <location>
        <begin position="6"/>
        <end position="25"/>
    </location>
</feature>
<protein>
    <submittedName>
        <fullName evidence="2">Uncharacterized protein</fullName>
    </submittedName>
</protein>
<reference evidence="2" key="1">
    <citation type="submission" date="2018-12" db="EMBL/GenBank/DDBJ databases">
        <authorList>
            <person name="Sun L."/>
            <person name="Chen Z."/>
        </authorList>
    </citation>
    <scope>NUCLEOTIDE SEQUENCE [LARGE SCALE GENOMIC DNA]</scope>
    <source>
        <strain evidence="2">3-2-2</strain>
    </source>
</reference>
<evidence type="ECO:0000313" key="3">
    <source>
        <dbReference type="Proteomes" id="UP000287156"/>
    </source>
</evidence>
<name>A0A429XVW1_9BACI</name>
<keyword evidence="3" id="KW-1185">Reference proteome</keyword>
<proteinExistence type="predicted"/>
<dbReference type="RefSeq" id="WP_126051698.1">
    <property type="nucleotide sequence ID" value="NZ_QYTV02000008.1"/>
</dbReference>
<evidence type="ECO:0000256" key="1">
    <source>
        <dbReference type="SAM" id="Phobius"/>
    </source>
</evidence>
<dbReference type="EMBL" id="QYTV02000008">
    <property type="protein sequence ID" value="RST72489.1"/>
    <property type="molecule type" value="Genomic_DNA"/>
</dbReference>